<dbReference type="EMBL" id="CP033433">
    <property type="protein sequence ID" value="AYQ75589.1"/>
    <property type="molecule type" value="Genomic_DNA"/>
</dbReference>
<organism evidence="1 2">
    <name type="scientific">Cohnella candidum</name>
    <dbReference type="NCBI Taxonomy" id="2674991"/>
    <lineage>
        <taxon>Bacteria</taxon>
        <taxon>Bacillati</taxon>
        <taxon>Bacillota</taxon>
        <taxon>Bacilli</taxon>
        <taxon>Bacillales</taxon>
        <taxon>Paenibacillaceae</taxon>
        <taxon>Cohnella</taxon>
    </lineage>
</organism>
<dbReference type="AlphaFoldDB" id="A0A3G3K759"/>
<keyword evidence="2" id="KW-1185">Reference proteome</keyword>
<evidence type="ECO:0000313" key="2">
    <source>
        <dbReference type="Proteomes" id="UP000269097"/>
    </source>
</evidence>
<accession>A0A3G3K759</accession>
<reference evidence="1 2" key="1">
    <citation type="submission" date="2018-10" db="EMBL/GenBank/DDBJ databases">
        <title>Genome Sequence of Cohnella sp.</title>
        <authorList>
            <person name="Srinivasan S."/>
            <person name="Kim M.K."/>
        </authorList>
    </citation>
    <scope>NUCLEOTIDE SEQUENCE [LARGE SCALE GENOMIC DNA]</scope>
    <source>
        <strain evidence="1 2">18JY8-7</strain>
    </source>
</reference>
<dbReference type="Proteomes" id="UP000269097">
    <property type="component" value="Chromosome"/>
</dbReference>
<protein>
    <submittedName>
        <fullName evidence="1">Uncharacterized protein</fullName>
    </submittedName>
</protein>
<dbReference type="KEGG" id="coh:EAV92_10000"/>
<sequence>MKVNNADHAGFISFGRTVLTNRNVAAKKTQGFGQQFADGVVRLCTVQYVQDDEVEDFRSVKENRI</sequence>
<gene>
    <name evidence="1" type="ORF">EAV92_10000</name>
</gene>
<proteinExistence type="predicted"/>
<name>A0A3G3K759_9BACL</name>
<evidence type="ECO:0000313" key="1">
    <source>
        <dbReference type="EMBL" id="AYQ75589.1"/>
    </source>
</evidence>